<dbReference type="EMBL" id="CP001176">
    <property type="protein sequence ID" value="ACK60349.1"/>
    <property type="molecule type" value="Genomic_DNA"/>
</dbReference>
<accession>B7HAH6</accession>
<proteinExistence type="predicted"/>
<organism evidence="1 2">
    <name type="scientific">Bacillus cereus (strain B4264)</name>
    <dbReference type="NCBI Taxonomy" id="405532"/>
    <lineage>
        <taxon>Bacteria</taxon>
        <taxon>Bacillati</taxon>
        <taxon>Bacillota</taxon>
        <taxon>Bacilli</taxon>
        <taxon>Bacillales</taxon>
        <taxon>Bacillaceae</taxon>
        <taxon>Bacillus</taxon>
        <taxon>Bacillus cereus group</taxon>
    </lineage>
</organism>
<gene>
    <name evidence="1" type="ordered locus">BCB4264_A3202</name>
</gene>
<evidence type="ECO:0000313" key="1">
    <source>
        <dbReference type="EMBL" id="ACK60349.1"/>
    </source>
</evidence>
<sequence length="44" mass="5265">MLTADNCYPIHMFNRYYNTFFSYIDGIVSNEMRPNIFQKVALII</sequence>
<reference evidence="1 2" key="1">
    <citation type="submission" date="2008-10" db="EMBL/GenBank/DDBJ databases">
        <title>Genome sequence of Bacillus cereus B4264.</title>
        <authorList>
            <person name="Dodson R.J."/>
            <person name="Durkin A.S."/>
            <person name="Rosovitz M.J."/>
            <person name="Rasko D.A."/>
            <person name="Hoffmaster A."/>
            <person name="Ravel J."/>
            <person name="Sutton G."/>
        </authorList>
    </citation>
    <scope>NUCLEOTIDE SEQUENCE [LARGE SCALE GENOMIC DNA]</scope>
    <source>
        <strain evidence="1 2">B4264</strain>
    </source>
</reference>
<dbReference type="HOGENOM" id="CLU_3211976_0_0_9"/>
<dbReference type="KEGG" id="bcb:BCB4264_A3202"/>
<protein>
    <submittedName>
        <fullName evidence="1">Uncharacterized protein</fullName>
    </submittedName>
</protein>
<evidence type="ECO:0000313" key="2">
    <source>
        <dbReference type="Proteomes" id="UP000007096"/>
    </source>
</evidence>
<dbReference type="Proteomes" id="UP000007096">
    <property type="component" value="Chromosome"/>
</dbReference>
<name>B7HAH6_BACC4</name>
<dbReference type="AlphaFoldDB" id="B7HAH6"/>